<evidence type="ECO:0000256" key="6">
    <source>
        <dbReference type="ARBA" id="ARBA00022605"/>
    </source>
</evidence>
<dbReference type="NCBIfam" id="TIGR00674">
    <property type="entry name" value="dapA"/>
    <property type="match status" value="1"/>
</dbReference>
<feature type="site" description="Part of a proton relay during catalysis" evidence="12">
    <location>
        <position position="46"/>
    </location>
</feature>
<evidence type="ECO:0000256" key="8">
    <source>
        <dbReference type="ARBA" id="ARBA00023154"/>
    </source>
</evidence>
<accession>A0A936NFT7</accession>
<sequence length="292" mass="30840">MARFGRVITAMVTPFDERGGLDLDAAARLAQWLTENGSEGLVLAGTTGEGPVLSEAEVVALTRRVRESVDVPILVGTGTNDTAKTIELTKRVSDTGIQGVLVVTPYYSRPSQAGLADHFARVANSTHLDVVLYDIPVRTGRRIEPETLLTLAREVDNIVAVKDAANTPTVTAVVAAAAPAGFEIYSGEDAMTLPIIAVGGVGVISVASHWVGQQFQAFFDAIEAGDLPEARRQNARMLPSFAFEGGDETPNPIPTKAMMRVLGLSVGQCRPPVGAAPEGLEDRARDVLAGLR</sequence>
<dbReference type="HAMAP" id="MF_00418">
    <property type="entry name" value="DapA"/>
    <property type="match status" value="1"/>
</dbReference>
<dbReference type="Proteomes" id="UP000727993">
    <property type="component" value="Unassembled WGS sequence"/>
</dbReference>
<dbReference type="GO" id="GO:0008840">
    <property type="term" value="F:4-hydroxy-tetrahydrodipicolinate synthase activity"/>
    <property type="evidence" value="ECO:0007669"/>
    <property type="project" value="UniProtKB-UniRule"/>
</dbReference>
<keyword evidence="7 12" id="KW-0220">Diaminopimelate biosynthesis</keyword>
<dbReference type="CDD" id="cd00950">
    <property type="entry name" value="DHDPS"/>
    <property type="match status" value="1"/>
</dbReference>
<evidence type="ECO:0000256" key="15">
    <source>
        <dbReference type="PIRSR" id="PIRSR001365-2"/>
    </source>
</evidence>
<dbReference type="EMBL" id="JADJZA010000011">
    <property type="protein sequence ID" value="MBK9298854.1"/>
    <property type="molecule type" value="Genomic_DNA"/>
</dbReference>
<evidence type="ECO:0000256" key="3">
    <source>
        <dbReference type="ARBA" id="ARBA00007592"/>
    </source>
</evidence>
<evidence type="ECO:0000256" key="12">
    <source>
        <dbReference type="HAMAP-Rule" id="MF_00418"/>
    </source>
</evidence>
<name>A0A936NFT7_9ACTN</name>
<gene>
    <name evidence="12 16" type="primary">dapA</name>
    <name evidence="16" type="ORF">IPN02_18895</name>
</gene>
<dbReference type="Pfam" id="PF00701">
    <property type="entry name" value="DHDPS"/>
    <property type="match status" value="1"/>
</dbReference>
<dbReference type="PANTHER" id="PTHR12128">
    <property type="entry name" value="DIHYDRODIPICOLINATE SYNTHASE"/>
    <property type="match status" value="1"/>
</dbReference>
<feature type="active site" description="Schiff-base intermediate with substrate" evidence="12 14">
    <location>
        <position position="162"/>
    </location>
</feature>
<feature type="binding site" evidence="12 15">
    <location>
        <position position="47"/>
    </location>
    <ligand>
        <name>pyruvate</name>
        <dbReference type="ChEBI" id="CHEBI:15361"/>
    </ligand>
</feature>
<evidence type="ECO:0000256" key="7">
    <source>
        <dbReference type="ARBA" id="ARBA00022915"/>
    </source>
</evidence>
<evidence type="ECO:0000256" key="14">
    <source>
        <dbReference type="PIRSR" id="PIRSR001365-1"/>
    </source>
</evidence>
<keyword evidence="5 12" id="KW-0963">Cytoplasm</keyword>
<evidence type="ECO:0000256" key="2">
    <source>
        <dbReference type="ARBA" id="ARBA00005120"/>
    </source>
</evidence>
<dbReference type="EC" id="4.3.3.7" evidence="4 12"/>
<comment type="catalytic activity">
    <reaction evidence="11 12">
        <text>L-aspartate 4-semialdehyde + pyruvate = (2S,4S)-4-hydroxy-2,3,4,5-tetrahydrodipicolinate + H2O + H(+)</text>
        <dbReference type="Rhea" id="RHEA:34171"/>
        <dbReference type="ChEBI" id="CHEBI:15361"/>
        <dbReference type="ChEBI" id="CHEBI:15377"/>
        <dbReference type="ChEBI" id="CHEBI:15378"/>
        <dbReference type="ChEBI" id="CHEBI:67139"/>
        <dbReference type="ChEBI" id="CHEBI:537519"/>
        <dbReference type="EC" id="4.3.3.7"/>
    </reaction>
</comment>
<proteinExistence type="inferred from homology"/>
<dbReference type="InterPro" id="IPR002220">
    <property type="entry name" value="DapA-like"/>
</dbReference>
<dbReference type="GO" id="GO:0005829">
    <property type="term" value="C:cytosol"/>
    <property type="evidence" value="ECO:0007669"/>
    <property type="project" value="TreeGrafter"/>
</dbReference>
<evidence type="ECO:0000256" key="13">
    <source>
        <dbReference type="PIRNR" id="PIRNR001365"/>
    </source>
</evidence>
<feature type="active site" description="Proton donor/acceptor" evidence="12 14">
    <location>
        <position position="133"/>
    </location>
</feature>
<dbReference type="InterPro" id="IPR020625">
    <property type="entry name" value="Schiff_base-form_aldolases_AS"/>
</dbReference>
<dbReference type="PROSITE" id="PS00665">
    <property type="entry name" value="DHDPS_1"/>
    <property type="match status" value="1"/>
</dbReference>
<dbReference type="SUPFAM" id="SSF51569">
    <property type="entry name" value="Aldolase"/>
    <property type="match status" value="1"/>
</dbReference>
<comment type="caution">
    <text evidence="16">The sequence shown here is derived from an EMBL/GenBank/DDBJ whole genome shotgun (WGS) entry which is preliminary data.</text>
</comment>
<comment type="function">
    <text evidence="1 12">Catalyzes the condensation of (S)-aspartate-beta-semialdehyde [(S)-ASA] and pyruvate to 4-hydroxy-tetrahydrodipicolinate (HTPA).</text>
</comment>
<dbReference type="InterPro" id="IPR013785">
    <property type="entry name" value="Aldolase_TIM"/>
</dbReference>
<comment type="subunit">
    <text evidence="12">Homotetramer; dimer of dimers.</text>
</comment>
<dbReference type="SMART" id="SM01130">
    <property type="entry name" value="DHDPS"/>
    <property type="match status" value="1"/>
</dbReference>
<reference evidence="16 17" key="1">
    <citation type="submission" date="2020-10" db="EMBL/GenBank/DDBJ databases">
        <title>Connecting structure to function with the recovery of over 1000 high-quality activated sludge metagenome-assembled genomes encoding full-length rRNA genes using long-read sequencing.</title>
        <authorList>
            <person name="Singleton C.M."/>
            <person name="Petriglieri F."/>
            <person name="Kristensen J.M."/>
            <person name="Kirkegaard R.H."/>
            <person name="Michaelsen T.Y."/>
            <person name="Andersen M.H."/>
            <person name="Karst S.M."/>
            <person name="Dueholm M.S."/>
            <person name="Nielsen P.H."/>
            <person name="Albertsen M."/>
        </authorList>
    </citation>
    <scope>NUCLEOTIDE SEQUENCE [LARGE SCALE GENOMIC DNA]</scope>
    <source>
        <strain evidence="16">Lyne_18-Q3-R50-59_MAXAC.006</strain>
    </source>
</reference>
<protein>
    <recommendedName>
        <fullName evidence="4 12">4-hydroxy-tetrahydrodipicolinate synthase</fullName>
        <shortName evidence="12">HTPA synthase</shortName>
        <ecNumber evidence="4 12">4.3.3.7</ecNumber>
    </recommendedName>
</protein>
<evidence type="ECO:0000256" key="11">
    <source>
        <dbReference type="ARBA" id="ARBA00047836"/>
    </source>
</evidence>
<comment type="similarity">
    <text evidence="3 12 13">Belongs to the DapA family.</text>
</comment>
<dbReference type="PIRSF" id="PIRSF001365">
    <property type="entry name" value="DHDPS"/>
    <property type="match status" value="1"/>
</dbReference>
<keyword evidence="8 12" id="KW-0457">Lysine biosynthesis</keyword>
<dbReference type="PROSITE" id="PS00666">
    <property type="entry name" value="DHDPS_2"/>
    <property type="match status" value="1"/>
</dbReference>
<dbReference type="Gene3D" id="3.20.20.70">
    <property type="entry name" value="Aldolase class I"/>
    <property type="match status" value="1"/>
</dbReference>
<evidence type="ECO:0000256" key="9">
    <source>
        <dbReference type="ARBA" id="ARBA00023239"/>
    </source>
</evidence>
<dbReference type="AlphaFoldDB" id="A0A936NFT7"/>
<keyword evidence="9 12" id="KW-0456">Lyase</keyword>
<keyword evidence="6 12" id="KW-0028">Amino-acid biosynthesis</keyword>
<keyword evidence="10 12" id="KW-0704">Schiff base</keyword>
<dbReference type="GO" id="GO:0019877">
    <property type="term" value="P:diaminopimelate biosynthetic process"/>
    <property type="evidence" value="ECO:0007669"/>
    <property type="project" value="UniProtKB-UniRule"/>
</dbReference>
<feature type="site" description="Part of a proton relay during catalysis" evidence="12">
    <location>
        <position position="107"/>
    </location>
</feature>
<evidence type="ECO:0000313" key="17">
    <source>
        <dbReference type="Proteomes" id="UP000727993"/>
    </source>
</evidence>
<dbReference type="PRINTS" id="PR00146">
    <property type="entry name" value="DHPICSNTHASE"/>
</dbReference>
<evidence type="ECO:0000256" key="1">
    <source>
        <dbReference type="ARBA" id="ARBA00003294"/>
    </source>
</evidence>
<evidence type="ECO:0000256" key="10">
    <source>
        <dbReference type="ARBA" id="ARBA00023270"/>
    </source>
</evidence>
<dbReference type="InterPro" id="IPR005263">
    <property type="entry name" value="DapA"/>
</dbReference>
<comment type="pathway">
    <text evidence="2 12">Amino-acid biosynthesis; L-lysine biosynthesis via DAP pathway; (S)-tetrahydrodipicolinate from L-aspartate: step 3/4.</text>
</comment>
<evidence type="ECO:0000313" key="16">
    <source>
        <dbReference type="EMBL" id="MBK9298854.1"/>
    </source>
</evidence>
<evidence type="ECO:0000256" key="5">
    <source>
        <dbReference type="ARBA" id="ARBA00022490"/>
    </source>
</evidence>
<evidence type="ECO:0000256" key="4">
    <source>
        <dbReference type="ARBA" id="ARBA00012086"/>
    </source>
</evidence>
<comment type="subcellular location">
    <subcellularLocation>
        <location evidence="12">Cytoplasm</location>
    </subcellularLocation>
</comment>
<organism evidence="16 17">
    <name type="scientific">Candidatus Neomicrothrix subdominans</name>
    <dbReference type="NCBI Taxonomy" id="2954438"/>
    <lineage>
        <taxon>Bacteria</taxon>
        <taxon>Bacillati</taxon>
        <taxon>Actinomycetota</taxon>
        <taxon>Acidimicrobiia</taxon>
        <taxon>Acidimicrobiales</taxon>
        <taxon>Microthrixaceae</taxon>
        <taxon>Candidatus Neomicrothrix</taxon>
    </lineage>
</organism>
<comment type="caution">
    <text evidence="12">Was originally thought to be a dihydrodipicolinate synthase (DHDPS), catalyzing the condensation of (S)-aspartate-beta-semialdehyde [(S)-ASA] and pyruvate to dihydrodipicolinate (DHDP). However, it was shown in E.coli that the product of the enzymatic reaction is not dihydrodipicolinate but in fact (4S)-4-hydroxy-2,3,4,5-tetrahydro-(2S)-dipicolinic acid (HTPA), and that the consecutive dehydration reaction leading to DHDP is not spontaneous but catalyzed by DapB.</text>
</comment>
<dbReference type="InterPro" id="IPR020624">
    <property type="entry name" value="Schiff_base-form_aldolases_CS"/>
</dbReference>
<dbReference type="GO" id="GO:0009089">
    <property type="term" value="P:lysine biosynthetic process via diaminopimelate"/>
    <property type="evidence" value="ECO:0007669"/>
    <property type="project" value="UniProtKB-UniRule"/>
</dbReference>
<dbReference type="PANTHER" id="PTHR12128:SF66">
    <property type="entry name" value="4-HYDROXY-2-OXOGLUTARATE ALDOLASE, MITOCHONDRIAL"/>
    <property type="match status" value="1"/>
</dbReference>
<feature type="binding site" evidence="12 15">
    <location>
        <position position="204"/>
    </location>
    <ligand>
        <name>pyruvate</name>
        <dbReference type="ChEBI" id="CHEBI:15361"/>
    </ligand>
</feature>